<accession>A0A9X2MJ48</accession>
<sequence>MLNIADLFVATLIGGRIFVVVKDAASTMSTSLILALGLYIRF</sequence>
<evidence type="ECO:0000313" key="1">
    <source>
        <dbReference type="EMBL" id="MCR1824901.1"/>
    </source>
</evidence>
<dbReference type="AlphaFoldDB" id="A0A9X2MJ48"/>
<name>A0A9X2MJ48_9FIRM</name>
<reference evidence="1" key="1">
    <citation type="submission" date="2022-07" db="EMBL/GenBank/DDBJ databases">
        <title>Enhanced cultured diversity of the mouse gut microbiota enables custom-made synthetic communities.</title>
        <authorList>
            <person name="Afrizal A."/>
        </authorList>
    </citation>
    <scope>NUCLEOTIDE SEQUENCE</scope>
    <source>
        <strain evidence="1">DSM 29186</strain>
    </source>
</reference>
<dbReference type="Proteomes" id="UP001140817">
    <property type="component" value="Unassembled WGS sequence"/>
</dbReference>
<protein>
    <submittedName>
        <fullName evidence="1">Uncharacterized protein</fullName>
    </submittedName>
</protein>
<evidence type="ECO:0000313" key="2">
    <source>
        <dbReference type="Proteomes" id="UP001140817"/>
    </source>
</evidence>
<organism evidence="1 2">
    <name type="scientific">Terrisporobacter muris</name>
    <dbReference type="NCBI Taxonomy" id="2963284"/>
    <lineage>
        <taxon>Bacteria</taxon>
        <taxon>Bacillati</taxon>
        <taxon>Bacillota</taxon>
        <taxon>Clostridia</taxon>
        <taxon>Peptostreptococcales</taxon>
        <taxon>Peptostreptococcaceae</taxon>
        <taxon>Terrisporobacter</taxon>
    </lineage>
</organism>
<comment type="caution">
    <text evidence="1">The sequence shown here is derived from an EMBL/GenBank/DDBJ whole genome shotgun (WGS) entry which is preliminary data.</text>
</comment>
<keyword evidence="2" id="KW-1185">Reference proteome</keyword>
<gene>
    <name evidence="1" type="ORF">NSA58_19145</name>
</gene>
<dbReference type="RefSeq" id="WP_257560857.1">
    <property type="nucleotide sequence ID" value="NZ_JANKBY010000450.1"/>
</dbReference>
<proteinExistence type="predicted"/>
<dbReference type="EMBL" id="JANKBY010000450">
    <property type="protein sequence ID" value="MCR1824901.1"/>
    <property type="molecule type" value="Genomic_DNA"/>
</dbReference>